<keyword evidence="1" id="KW-0472">Membrane</keyword>
<evidence type="ECO:0000313" key="4">
    <source>
        <dbReference type="Proteomes" id="UP000242219"/>
    </source>
</evidence>
<keyword evidence="4" id="KW-1185">Reference proteome</keyword>
<proteinExistence type="predicted"/>
<evidence type="ECO:0000259" key="2">
    <source>
        <dbReference type="Pfam" id="PF04982"/>
    </source>
</evidence>
<dbReference type="PANTHER" id="PTHR33741">
    <property type="entry name" value="TRANSMEMBRANE PROTEIN DDB_G0269096-RELATED"/>
    <property type="match status" value="1"/>
</dbReference>
<feature type="transmembrane region" description="Helical" evidence="1">
    <location>
        <begin position="79"/>
        <end position="100"/>
    </location>
</feature>
<evidence type="ECO:0000256" key="1">
    <source>
        <dbReference type="SAM" id="Phobius"/>
    </source>
</evidence>
<feature type="transmembrane region" description="Helical" evidence="1">
    <location>
        <begin position="193"/>
        <end position="214"/>
    </location>
</feature>
<protein>
    <recommendedName>
        <fullName evidence="2">HPP transmembrane region domain-containing protein</fullName>
    </recommendedName>
</protein>
<dbReference type="EMBL" id="MJUW02000026">
    <property type="protein sequence ID" value="OQD46617.1"/>
    <property type="molecule type" value="Genomic_DNA"/>
</dbReference>
<reference evidence="3 4" key="1">
    <citation type="journal article" date="2016" name="Genome Announc.">
        <title>Draft Genome Sequence of the Anaerobic Ammonium-Oxidizing Bacterium 'Candidatus Brocadia sp. 40'.</title>
        <authorList>
            <person name="Ali M."/>
            <person name="Haroon M.F."/>
            <person name="Narita Y."/>
            <person name="Zhang L."/>
            <person name="Rangel Shaw D."/>
            <person name="Okabe S."/>
            <person name="Saikaly P.E."/>
        </authorList>
    </citation>
    <scope>NUCLEOTIDE SEQUENCE [LARGE SCALE GENOMIC DNA]</scope>
    <source>
        <strain evidence="3 4">40</strain>
    </source>
</reference>
<organism evidence="3 4">
    <name type="scientific">Candidatus Brocadia sapporoensis</name>
    <dbReference type="NCBI Taxonomy" id="392547"/>
    <lineage>
        <taxon>Bacteria</taxon>
        <taxon>Pseudomonadati</taxon>
        <taxon>Planctomycetota</taxon>
        <taxon>Candidatus Brocadiia</taxon>
        <taxon>Candidatus Brocadiales</taxon>
        <taxon>Candidatus Brocadiaceae</taxon>
        <taxon>Candidatus Brocadia</taxon>
    </lineage>
</organism>
<dbReference type="Proteomes" id="UP000242219">
    <property type="component" value="Unassembled WGS sequence"/>
</dbReference>
<keyword evidence="1" id="KW-0812">Transmembrane</keyword>
<evidence type="ECO:0000313" key="3">
    <source>
        <dbReference type="EMBL" id="OQD46617.1"/>
    </source>
</evidence>
<gene>
    <name evidence="3" type="ORF">BIY37_02180</name>
</gene>
<dbReference type="PANTHER" id="PTHR33741:SF5">
    <property type="entry name" value="TRANSMEMBRANE PROTEIN DDB_G0269096-RELATED"/>
    <property type="match status" value="1"/>
</dbReference>
<sequence>MFMKKKTSETRNVIDVKFRIEKNIEEKKRGCVTRVTDFLGESSRGERKNMPVLDGISKTISDCMKLPRAPQPVLTSREVVLSFCGAMLGIGVTALMAFIWKCPMLLGSFGSTAPLIYCAYKSPLAQPRNVVLGHFLGASIGVVVNDFFGVVWWSIALAVALAILLMFVTYSIHPPAGATAYVAIQTGGLGNGYLFILNPTMVGIFIMLTIAIIFNKMSKREYPLHWW</sequence>
<comment type="caution">
    <text evidence="3">The sequence shown here is derived from an EMBL/GenBank/DDBJ whole genome shotgun (WGS) entry which is preliminary data.</text>
</comment>
<dbReference type="InterPro" id="IPR058581">
    <property type="entry name" value="TM_HPP"/>
</dbReference>
<keyword evidence="1" id="KW-1133">Transmembrane helix</keyword>
<dbReference type="AlphaFoldDB" id="A0A1V6M2N1"/>
<accession>A0A1V6M2N1</accession>
<dbReference type="Pfam" id="PF04982">
    <property type="entry name" value="TM_HPP"/>
    <property type="match status" value="1"/>
</dbReference>
<name>A0A1V6M2N1_9BACT</name>
<dbReference type="InterPro" id="IPR007065">
    <property type="entry name" value="HPP"/>
</dbReference>
<feature type="domain" description="HPP transmembrane region" evidence="2">
    <location>
        <begin position="74"/>
        <end position="223"/>
    </location>
</feature>
<feature type="transmembrane region" description="Helical" evidence="1">
    <location>
        <begin position="155"/>
        <end position="173"/>
    </location>
</feature>